<sequence length="188" mass="21388">MQIKLNTKRAYQRVWNDLSSTMSMVIGNIIMALITCSVFFGTSDITAGFAAKGGILFFAVLLNAATAMSEINNLYAQRPIVEKQASYAFYHPSTEAIAGVVSDIPVKFDVAVAFNVIMYFMANLRREPSQFFIYFLYLIYHHVRDERRLNNGRPHENGIASHGTSRYIDPCPHRLHRLRPPQTINARR</sequence>
<evidence type="ECO:0000256" key="2">
    <source>
        <dbReference type="ARBA" id="ARBA00022448"/>
    </source>
</evidence>
<keyword evidence="4 6" id="KW-1133">Transmembrane helix</keyword>
<gene>
    <name evidence="8" type="ORF">BJX66DRAFT_345006</name>
</gene>
<evidence type="ECO:0000313" key="9">
    <source>
        <dbReference type="Proteomes" id="UP001610563"/>
    </source>
</evidence>
<comment type="subcellular location">
    <subcellularLocation>
        <location evidence="1">Membrane</location>
        <topology evidence="1">Multi-pass membrane protein</topology>
    </subcellularLocation>
</comment>
<feature type="domain" description="ABC-2 type transporter transmembrane" evidence="7">
    <location>
        <begin position="2"/>
        <end position="139"/>
    </location>
</feature>
<evidence type="ECO:0000256" key="1">
    <source>
        <dbReference type="ARBA" id="ARBA00004141"/>
    </source>
</evidence>
<keyword evidence="9" id="KW-1185">Reference proteome</keyword>
<reference evidence="8 9" key="1">
    <citation type="submission" date="2024-07" db="EMBL/GenBank/DDBJ databases">
        <title>Section-level genome sequencing and comparative genomics of Aspergillus sections Usti and Cavernicolus.</title>
        <authorList>
            <consortium name="Lawrence Berkeley National Laboratory"/>
            <person name="Nybo J.L."/>
            <person name="Vesth T.C."/>
            <person name="Theobald S."/>
            <person name="Frisvad J.C."/>
            <person name="Larsen T.O."/>
            <person name="Kjaerboelling I."/>
            <person name="Rothschild-Mancinelli K."/>
            <person name="Lyhne E.K."/>
            <person name="Kogle M.E."/>
            <person name="Barry K."/>
            <person name="Clum A."/>
            <person name="Na H."/>
            <person name="Ledsgaard L."/>
            <person name="Lin J."/>
            <person name="Lipzen A."/>
            <person name="Kuo A."/>
            <person name="Riley R."/>
            <person name="Mondo S."/>
            <person name="Labutti K."/>
            <person name="Haridas S."/>
            <person name="Pangalinan J."/>
            <person name="Salamov A.A."/>
            <person name="Simmons B.A."/>
            <person name="Magnuson J.K."/>
            <person name="Chen J."/>
            <person name="Drula E."/>
            <person name="Henrissat B."/>
            <person name="Wiebenga A."/>
            <person name="Lubbers R.J."/>
            <person name="Gomes A.C."/>
            <person name="Makela M.R."/>
            <person name="Stajich J."/>
            <person name="Grigoriev I.V."/>
            <person name="Mortensen U.H."/>
            <person name="De Vries R.P."/>
            <person name="Baker S.E."/>
            <person name="Andersen M.R."/>
        </authorList>
    </citation>
    <scope>NUCLEOTIDE SEQUENCE [LARGE SCALE GENOMIC DNA]</scope>
    <source>
        <strain evidence="8 9">CBS 209.92</strain>
    </source>
</reference>
<evidence type="ECO:0000256" key="4">
    <source>
        <dbReference type="ARBA" id="ARBA00022989"/>
    </source>
</evidence>
<dbReference type="PANTHER" id="PTHR19241">
    <property type="entry name" value="ATP-BINDING CASSETTE TRANSPORTER"/>
    <property type="match status" value="1"/>
</dbReference>
<keyword evidence="3 6" id="KW-0812">Transmembrane</keyword>
<dbReference type="EMBL" id="JBFTWV010000243">
    <property type="protein sequence ID" value="KAL2783360.1"/>
    <property type="molecule type" value="Genomic_DNA"/>
</dbReference>
<feature type="transmembrane region" description="Helical" evidence="6">
    <location>
        <begin position="21"/>
        <end position="41"/>
    </location>
</feature>
<accession>A0ABR4FJD6</accession>
<evidence type="ECO:0000256" key="6">
    <source>
        <dbReference type="SAM" id="Phobius"/>
    </source>
</evidence>
<proteinExistence type="predicted"/>
<evidence type="ECO:0000313" key="8">
    <source>
        <dbReference type="EMBL" id="KAL2783360.1"/>
    </source>
</evidence>
<keyword evidence="2" id="KW-0813">Transport</keyword>
<keyword evidence="5 6" id="KW-0472">Membrane</keyword>
<dbReference type="Proteomes" id="UP001610563">
    <property type="component" value="Unassembled WGS sequence"/>
</dbReference>
<evidence type="ECO:0000259" key="7">
    <source>
        <dbReference type="Pfam" id="PF01061"/>
    </source>
</evidence>
<dbReference type="Pfam" id="PF01061">
    <property type="entry name" value="ABC2_membrane"/>
    <property type="match status" value="1"/>
</dbReference>
<comment type="caution">
    <text evidence="8">The sequence shown here is derived from an EMBL/GenBank/DDBJ whole genome shotgun (WGS) entry which is preliminary data.</text>
</comment>
<evidence type="ECO:0000256" key="3">
    <source>
        <dbReference type="ARBA" id="ARBA00022692"/>
    </source>
</evidence>
<protein>
    <submittedName>
        <fullName evidence="8">ABC-2 type transporter-domain-containing protein</fullName>
    </submittedName>
</protein>
<dbReference type="InterPro" id="IPR013525">
    <property type="entry name" value="ABC2_TM"/>
</dbReference>
<organism evidence="8 9">
    <name type="scientific">Aspergillus keveii</name>
    <dbReference type="NCBI Taxonomy" id="714993"/>
    <lineage>
        <taxon>Eukaryota</taxon>
        <taxon>Fungi</taxon>
        <taxon>Dikarya</taxon>
        <taxon>Ascomycota</taxon>
        <taxon>Pezizomycotina</taxon>
        <taxon>Eurotiomycetes</taxon>
        <taxon>Eurotiomycetidae</taxon>
        <taxon>Eurotiales</taxon>
        <taxon>Aspergillaceae</taxon>
        <taxon>Aspergillus</taxon>
        <taxon>Aspergillus subgen. Nidulantes</taxon>
    </lineage>
</organism>
<evidence type="ECO:0000256" key="5">
    <source>
        <dbReference type="ARBA" id="ARBA00023136"/>
    </source>
</evidence>
<name>A0ABR4FJD6_9EURO</name>
<feature type="transmembrane region" description="Helical" evidence="6">
    <location>
        <begin position="47"/>
        <end position="68"/>
    </location>
</feature>